<keyword evidence="3 10" id="KW-0813">Transport</keyword>
<sequence>MMTIKGLSAPLAARLEHSPLAKRWQGLVPRERVALVLLGGFVLLVLLYLLLWRPAEQARSGARQYFEQQRELSAYLQAQAPLVRNVKARPQVALDPAQLQGLVTASASEQGLAVDRLDGEGDGGVQVSVQPAPFGSLLRWFAALEGQGVRIDEAGLDRADDGQVAARLTLRVNP</sequence>
<dbReference type="RefSeq" id="WP_205348073.1">
    <property type="nucleotide sequence ID" value="NZ_JAFEUP010000002.1"/>
</dbReference>
<evidence type="ECO:0000256" key="5">
    <source>
        <dbReference type="ARBA" id="ARBA00022519"/>
    </source>
</evidence>
<evidence type="ECO:0000313" key="12">
    <source>
        <dbReference type="EMBL" id="MBM7060892.1"/>
    </source>
</evidence>
<reference evidence="12 13" key="1">
    <citation type="submission" date="2021-02" db="EMBL/GenBank/DDBJ databases">
        <authorList>
            <person name="Lee D.-H."/>
        </authorList>
    </citation>
    <scope>NUCLEOTIDE SEQUENCE [LARGE SCALE GENOMIC DNA]</scope>
    <source>
        <strain evidence="12 13">UL073</strain>
    </source>
</reference>
<dbReference type="Pfam" id="PF04612">
    <property type="entry name" value="T2SSM"/>
    <property type="match status" value="1"/>
</dbReference>
<evidence type="ECO:0000256" key="6">
    <source>
        <dbReference type="ARBA" id="ARBA00022692"/>
    </source>
</evidence>
<dbReference type="InterPro" id="IPR007690">
    <property type="entry name" value="T2SS_GspM"/>
</dbReference>
<gene>
    <name evidence="12" type="ORF">JQX08_09245</name>
</gene>
<evidence type="ECO:0000256" key="9">
    <source>
        <dbReference type="ARBA" id="ARBA00023136"/>
    </source>
</evidence>
<dbReference type="Gene3D" id="3.30.1360.100">
    <property type="entry name" value="General secretion pathway protein M, EpsM"/>
    <property type="match status" value="1"/>
</dbReference>
<evidence type="ECO:0000256" key="3">
    <source>
        <dbReference type="ARBA" id="ARBA00022448"/>
    </source>
</evidence>
<accession>A0ABS2IG18</accession>
<dbReference type="PIRSF" id="PIRSF006291">
    <property type="entry name" value="GspM"/>
    <property type="match status" value="1"/>
</dbReference>
<evidence type="ECO:0000256" key="10">
    <source>
        <dbReference type="PIRNR" id="PIRNR006291"/>
    </source>
</evidence>
<evidence type="ECO:0000256" key="7">
    <source>
        <dbReference type="ARBA" id="ARBA00022927"/>
    </source>
</evidence>
<evidence type="ECO:0000256" key="1">
    <source>
        <dbReference type="ARBA" id="ARBA00004377"/>
    </source>
</evidence>
<dbReference type="InterPro" id="IPR023229">
    <property type="entry name" value="T2SS_M_periplasmic_sf"/>
</dbReference>
<comment type="similarity">
    <text evidence="2 10">Belongs to the GSP M family.</text>
</comment>
<keyword evidence="9 10" id="KW-0472">Membrane</keyword>
<name>A0ABS2IG18_9GAMM</name>
<keyword evidence="6 11" id="KW-0812">Transmembrane</keyword>
<proteinExistence type="inferred from homology"/>
<comment type="caution">
    <text evidence="12">The sequence shown here is derived from an EMBL/GenBank/DDBJ whole genome shotgun (WGS) entry which is preliminary data.</text>
</comment>
<keyword evidence="5 10" id="KW-0997">Cell inner membrane</keyword>
<evidence type="ECO:0000256" key="4">
    <source>
        <dbReference type="ARBA" id="ARBA00022475"/>
    </source>
</evidence>
<keyword evidence="7 10" id="KW-0653">Protein transport</keyword>
<keyword evidence="8 11" id="KW-1133">Transmembrane helix</keyword>
<evidence type="ECO:0000256" key="11">
    <source>
        <dbReference type="SAM" id="Phobius"/>
    </source>
</evidence>
<keyword evidence="13" id="KW-1185">Reference proteome</keyword>
<keyword evidence="4 10" id="KW-1003">Cell membrane</keyword>
<organism evidence="12 13">
    <name type="scientific">Zestomonas insulae</name>
    <dbReference type="NCBI Taxonomy" id="2809017"/>
    <lineage>
        <taxon>Bacteria</taxon>
        <taxon>Pseudomonadati</taxon>
        <taxon>Pseudomonadota</taxon>
        <taxon>Gammaproteobacteria</taxon>
        <taxon>Pseudomonadales</taxon>
        <taxon>Pseudomonadaceae</taxon>
        <taxon>Zestomonas</taxon>
    </lineage>
</organism>
<dbReference type="EMBL" id="JAFEUP010000002">
    <property type="protein sequence ID" value="MBM7060892.1"/>
    <property type="molecule type" value="Genomic_DNA"/>
</dbReference>
<comment type="function">
    <text evidence="10">Inner membrane component of the type II secretion system required for the energy-dependent secretion of extracellular factors such as proteases and toxins from the periplasm.</text>
</comment>
<comment type="subcellular location">
    <subcellularLocation>
        <location evidence="1">Cell inner membrane</location>
        <topology evidence="1">Single-pass membrane protein</topology>
    </subcellularLocation>
</comment>
<feature type="transmembrane region" description="Helical" evidence="11">
    <location>
        <begin position="33"/>
        <end position="51"/>
    </location>
</feature>
<dbReference type="SUPFAM" id="SSF103054">
    <property type="entry name" value="General secretion pathway protein M, EpsM"/>
    <property type="match status" value="1"/>
</dbReference>
<evidence type="ECO:0000256" key="2">
    <source>
        <dbReference type="ARBA" id="ARBA00010637"/>
    </source>
</evidence>
<evidence type="ECO:0000256" key="8">
    <source>
        <dbReference type="ARBA" id="ARBA00022989"/>
    </source>
</evidence>
<protein>
    <recommendedName>
        <fullName evidence="10">Type II secretion system protein M</fullName>
        <shortName evidence="10">T2SS protein M</shortName>
    </recommendedName>
    <alternativeName>
        <fullName evidence="10">General secretion pathway protein M</fullName>
    </alternativeName>
</protein>
<evidence type="ECO:0000313" key="13">
    <source>
        <dbReference type="Proteomes" id="UP000717995"/>
    </source>
</evidence>
<dbReference type="Proteomes" id="UP000717995">
    <property type="component" value="Unassembled WGS sequence"/>
</dbReference>